<dbReference type="AlphaFoldDB" id="A0A0L7L6S3"/>
<dbReference type="Gene3D" id="3.10.110.10">
    <property type="entry name" value="Ubiquitin Conjugating Enzyme"/>
    <property type="match status" value="1"/>
</dbReference>
<dbReference type="Proteomes" id="UP000037510">
    <property type="component" value="Unassembled WGS sequence"/>
</dbReference>
<dbReference type="STRING" id="104452.A0A0L7L6S3"/>
<dbReference type="InterPro" id="IPR000608">
    <property type="entry name" value="UBC"/>
</dbReference>
<evidence type="ECO:0000313" key="3">
    <source>
        <dbReference type="Proteomes" id="UP000037510"/>
    </source>
</evidence>
<dbReference type="Pfam" id="PF00179">
    <property type="entry name" value="UQ_con"/>
    <property type="match status" value="1"/>
</dbReference>
<evidence type="ECO:0000259" key="1">
    <source>
        <dbReference type="PROSITE" id="PS50127"/>
    </source>
</evidence>
<proteinExistence type="predicted"/>
<evidence type="ECO:0000313" key="2">
    <source>
        <dbReference type="EMBL" id="KOB71100.1"/>
    </source>
</evidence>
<name>A0A0L7L6S3_OPEBR</name>
<organism evidence="2 3">
    <name type="scientific">Operophtera brumata</name>
    <name type="common">Winter moth</name>
    <name type="synonym">Phalaena brumata</name>
    <dbReference type="NCBI Taxonomy" id="104452"/>
    <lineage>
        <taxon>Eukaryota</taxon>
        <taxon>Metazoa</taxon>
        <taxon>Ecdysozoa</taxon>
        <taxon>Arthropoda</taxon>
        <taxon>Hexapoda</taxon>
        <taxon>Insecta</taxon>
        <taxon>Pterygota</taxon>
        <taxon>Neoptera</taxon>
        <taxon>Endopterygota</taxon>
        <taxon>Lepidoptera</taxon>
        <taxon>Glossata</taxon>
        <taxon>Ditrysia</taxon>
        <taxon>Geometroidea</taxon>
        <taxon>Geometridae</taxon>
        <taxon>Larentiinae</taxon>
        <taxon>Operophtera</taxon>
    </lineage>
</organism>
<gene>
    <name evidence="2" type="ORF">OBRU01_15028</name>
</gene>
<keyword evidence="3" id="KW-1185">Reference proteome</keyword>
<comment type="caution">
    <text evidence="2">The sequence shown here is derived from an EMBL/GenBank/DDBJ whole genome shotgun (WGS) entry which is preliminary data.</text>
</comment>
<dbReference type="InterPro" id="IPR016135">
    <property type="entry name" value="UBQ-conjugating_enzyme/RWD"/>
</dbReference>
<dbReference type="EMBL" id="JTDY01002610">
    <property type="protein sequence ID" value="KOB71100.1"/>
    <property type="molecule type" value="Genomic_DNA"/>
</dbReference>
<dbReference type="PROSITE" id="PS50127">
    <property type="entry name" value="UBC_2"/>
    <property type="match status" value="1"/>
</dbReference>
<feature type="domain" description="UBC core" evidence="1">
    <location>
        <begin position="16"/>
        <end position="74"/>
    </location>
</feature>
<protein>
    <recommendedName>
        <fullName evidence="1">UBC core domain-containing protein</fullName>
    </recommendedName>
</protein>
<reference evidence="2 3" key="1">
    <citation type="journal article" date="2015" name="Genome Biol. Evol.">
        <title>The genome of winter moth (Operophtera brumata) provides a genomic perspective on sexual dimorphism and phenology.</title>
        <authorList>
            <person name="Derks M.F."/>
            <person name="Smit S."/>
            <person name="Salis L."/>
            <person name="Schijlen E."/>
            <person name="Bossers A."/>
            <person name="Mateman C."/>
            <person name="Pijl A.S."/>
            <person name="de Ridder D."/>
            <person name="Groenen M.A."/>
            <person name="Visser M.E."/>
            <person name="Megens H.J."/>
        </authorList>
    </citation>
    <scope>NUCLEOTIDE SEQUENCE [LARGE SCALE GENOMIC DNA]</scope>
    <source>
        <strain evidence="2">WM2013NL</strain>
        <tissue evidence="2">Head and thorax</tissue>
    </source>
</reference>
<accession>A0A0L7L6S3</accession>
<sequence>MPRDRRQVSWLVERMDFTRRIQKELAAITLDPPLNCTARPDGDNLYEWVCSIKGPLESVYEGGVFLVDLSLSYS</sequence>
<dbReference type="SUPFAM" id="SSF54495">
    <property type="entry name" value="UBC-like"/>
    <property type="match status" value="1"/>
</dbReference>